<evidence type="ECO:0000313" key="10">
    <source>
        <dbReference type="EMBL" id="HIY88746.1"/>
    </source>
</evidence>
<dbReference type="InterPro" id="IPR004358">
    <property type="entry name" value="Sig_transdc_His_kin-like_C"/>
</dbReference>
<evidence type="ECO:0000259" key="9">
    <source>
        <dbReference type="PROSITE" id="PS50109"/>
    </source>
</evidence>
<dbReference type="SMART" id="SM00387">
    <property type="entry name" value="HATPase_c"/>
    <property type="match status" value="1"/>
</dbReference>
<dbReference type="InterPro" id="IPR036890">
    <property type="entry name" value="HATPase_C_sf"/>
</dbReference>
<dbReference type="InterPro" id="IPR000014">
    <property type="entry name" value="PAS"/>
</dbReference>
<proteinExistence type="predicted"/>
<dbReference type="PRINTS" id="PR00344">
    <property type="entry name" value="BCTRLSENSOR"/>
</dbReference>
<dbReference type="EMBL" id="DXCV01000056">
    <property type="protein sequence ID" value="HIY88746.1"/>
    <property type="molecule type" value="Genomic_DNA"/>
</dbReference>
<dbReference type="CDD" id="cd00082">
    <property type="entry name" value="HisKA"/>
    <property type="match status" value="1"/>
</dbReference>
<dbReference type="Pfam" id="PF04392">
    <property type="entry name" value="ABC_sub_bind"/>
    <property type="match status" value="1"/>
</dbReference>
<comment type="caution">
    <text evidence="10">The sequence shown here is derived from an EMBL/GenBank/DDBJ whole genome shotgun (WGS) entry which is preliminary data.</text>
</comment>
<reference evidence="10" key="1">
    <citation type="journal article" date="2021" name="PeerJ">
        <title>Extensive microbial diversity within the chicken gut microbiome revealed by metagenomics and culture.</title>
        <authorList>
            <person name="Gilroy R."/>
            <person name="Ravi A."/>
            <person name="Getino M."/>
            <person name="Pursley I."/>
            <person name="Horton D.L."/>
            <person name="Alikhan N.F."/>
            <person name="Baker D."/>
            <person name="Gharbi K."/>
            <person name="Hall N."/>
            <person name="Watson M."/>
            <person name="Adriaenssens E.M."/>
            <person name="Foster-Nyarko E."/>
            <person name="Jarju S."/>
            <person name="Secka A."/>
            <person name="Antonio M."/>
            <person name="Oren A."/>
            <person name="Chaudhuri R.R."/>
            <person name="La Ragione R."/>
            <person name="Hildebrand F."/>
            <person name="Pallen M.J."/>
        </authorList>
    </citation>
    <scope>NUCLEOTIDE SEQUENCE</scope>
    <source>
        <strain evidence="10">Gambia2-208</strain>
    </source>
</reference>
<keyword evidence="7" id="KW-0472">Membrane</keyword>
<reference evidence="10" key="2">
    <citation type="submission" date="2021-04" db="EMBL/GenBank/DDBJ databases">
        <authorList>
            <person name="Gilroy R."/>
        </authorList>
    </citation>
    <scope>NUCLEOTIDE SEQUENCE</scope>
    <source>
        <strain evidence="10">Gambia2-208</strain>
    </source>
</reference>
<feature type="domain" description="Histidine kinase" evidence="9">
    <location>
        <begin position="653"/>
        <end position="868"/>
    </location>
</feature>
<dbReference type="Proteomes" id="UP000886851">
    <property type="component" value="Unassembled WGS sequence"/>
</dbReference>
<dbReference type="InterPro" id="IPR036097">
    <property type="entry name" value="HisK_dim/P_sf"/>
</dbReference>
<dbReference type="PANTHER" id="PTHR43711:SF31">
    <property type="entry name" value="HISTIDINE KINASE"/>
    <property type="match status" value="1"/>
</dbReference>
<dbReference type="SUPFAM" id="SSF55785">
    <property type="entry name" value="PYP-like sensor domain (PAS domain)"/>
    <property type="match status" value="2"/>
</dbReference>
<comment type="catalytic activity">
    <reaction evidence="1">
        <text>ATP + protein L-histidine = ADP + protein N-phospho-L-histidine.</text>
        <dbReference type="EC" id="2.7.13.3"/>
    </reaction>
</comment>
<keyword evidence="7" id="KW-1133">Transmembrane helix</keyword>
<evidence type="ECO:0000256" key="2">
    <source>
        <dbReference type="ARBA" id="ARBA00012438"/>
    </source>
</evidence>
<protein>
    <recommendedName>
        <fullName evidence="2">histidine kinase</fullName>
        <ecNumber evidence="2">2.7.13.3</ecNumber>
    </recommendedName>
</protein>
<dbReference type="InterPro" id="IPR007487">
    <property type="entry name" value="ABC_transpt-TYRBP-like"/>
</dbReference>
<keyword evidence="3" id="KW-0597">Phosphoprotein</keyword>
<feature type="chain" id="PRO_5039109522" description="histidine kinase" evidence="8">
    <location>
        <begin position="26"/>
        <end position="869"/>
    </location>
</feature>
<keyword evidence="8" id="KW-0732">Signal</keyword>
<dbReference type="InterPro" id="IPR003594">
    <property type="entry name" value="HATPase_dom"/>
</dbReference>
<keyword evidence="4" id="KW-0808">Transferase</keyword>
<organism evidence="10 11">
    <name type="scientific">Candidatus Bacteroides pullicola</name>
    <dbReference type="NCBI Taxonomy" id="2838475"/>
    <lineage>
        <taxon>Bacteria</taxon>
        <taxon>Pseudomonadati</taxon>
        <taxon>Bacteroidota</taxon>
        <taxon>Bacteroidia</taxon>
        <taxon>Bacteroidales</taxon>
        <taxon>Bacteroidaceae</taxon>
        <taxon>Bacteroides</taxon>
    </lineage>
</organism>
<dbReference type="InterPro" id="IPR003661">
    <property type="entry name" value="HisK_dim/P_dom"/>
</dbReference>
<evidence type="ECO:0000313" key="11">
    <source>
        <dbReference type="Proteomes" id="UP000886851"/>
    </source>
</evidence>
<evidence type="ECO:0000256" key="1">
    <source>
        <dbReference type="ARBA" id="ARBA00000085"/>
    </source>
</evidence>
<feature type="signal peptide" evidence="8">
    <location>
        <begin position="1"/>
        <end position="25"/>
    </location>
</feature>
<feature type="transmembrane region" description="Helical" evidence="7">
    <location>
        <begin position="335"/>
        <end position="356"/>
    </location>
</feature>
<sequence>MKNYLSAWVCIAIGAIMASFLPVRAADTLRHVTFIHSYSKATACHEDLNRGLVDGLEAGGIRASINVEYLGVGVGDWHVHKDMMEEICREARTNGSEAIVAVSGVAVNALLACDDPLLRELPVVCAGMKMIPDGLRQRPNVCGFTASNDYAALMAEAVRVFPGRKEFICIADTSAYSRQCLKELNAYWETFRREHPGYSWKVYDLLAEMPARVVKDICYTKDASSHIVIAPNWTQFMSFVAANSFAAPIYAFQNLAVSSGSLCAYDMKPYDMGYQAGLMAARVLKGADPASLGFTDRKGTFLYNLKAVQQFGLSRSVVEEHGDIFGATWAELHQGWLITGSIVLLLVVVSIIVWLLHLNQLESRRRKEMQTRLMVQEQLVKQRNEFNHIFCSFRDGLVTYGTDMELHFINPAMLRMLALPMNESYEGRKAGTYLRIICNGQDILHDLIAKVMAEKASTPIPEKSFVQEIKTGTYFPVSGEIIPLLDGKRLNGIAILCHNISDEERQRLLLHMTMEDSDIFNWQYDMDKDTFYFPPRLLHYMGYPGHDGILTRAELRAMIHPDDVPAAVADFTQVRQGSTHNKRSPLRLRHSDGTYEWWEFSSVAFDGLQDGSPYMVLGISQSVQYFKDTEAQLIAARDRALLADRVKSAFLANMTHEIRTPLNAIVGFSSLLDDIEPYSPEEIREFSRLIHKNTQLLLKLVGDVLDISNLDSGSVELHPADCRVSNLLQEVYSQQSQEERQEGVDMHLELPADETLCIRTDPARLRQILVNLVNNARKFTSHGHITLGCREDGADAVVFYVEDTGKGIPQASLPYIYDRFYKVDEFIQGAGLGLSLVQTLTGLLQGKVAVSSKEGEGTRFEVRLPKGMK</sequence>
<dbReference type="PANTHER" id="PTHR43711">
    <property type="entry name" value="TWO-COMPONENT HISTIDINE KINASE"/>
    <property type="match status" value="1"/>
</dbReference>
<dbReference type="InterPro" id="IPR035965">
    <property type="entry name" value="PAS-like_dom_sf"/>
</dbReference>
<gene>
    <name evidence="10" type="ORF">H9824_08595</name>
</gene>
<dbReference type="Pfam" id="PF08447">
    <property type="entry name" value="PAS_3"/>
    <property type="match status" value="1"/>
</dbReference>
<evidence type="ECO:0000256" key="4">
    <source>
        <dbReference type="ARBA" id="ARBA00022679"/>
    </source>
</evidence>
<dbReference type="PROSITE" id="PS50109">
    <property type="entry name" value="HIS_KIN"/>
    <property type="match status" value="1"/>
</dbReference>
<dbReference type="InterPro" id="IPR050736">
    <property type="entry name" value="Sensor_HK_Regulatory"/>
</dbReference>
<dbReference type="CDD" id="cd00130">
    <property type="entry name" value="PAS"/>
    <property type="match status" value="1"/>
</dbReference>
<keyword evidence="7" id="KW-0812">Transmembrane</keyword>
<evidence type="ECO:0000256" key="6">
    <source>
        <dbReference type="ARBA" id="ARBA00023012"/>
    </source>
</evidence>
<dbReference type="Gene3D" id="3.30.450.20">
    <property type="entry name" value="PAS domain"/>
    <property type="match status" value="2"/>
</dbReference>
<accession>A0A9D1ZJN4</accession>
<dbReference type="GO" id="GO:0000155">
    <property type="term" value="F:phosphorelay sensor kinase activity"/>
    <property type="evidence" value="ECO:0007669"/>
    <property type="project" value="InterPro"/>
</dbReference>
<dbReference type="SUPFAM" id="SSF47384">
    <property type="entry name" value="Homodimeric domain of signal transducing histidine kinase"/>
    <property type="match status" value="1"/>
</dbReference>
<dbReference type="Gene3D" id="1.10.287.130">
    <property type="match status" value="1"/>
</dbReference>
<dbReference type="InterPro" id="IPR005467">
    <property type="entry name" value="His_kinase_dom"/>
</dbReference>
<evidence type="ECO:0000256" key="8">
    <source>
        <dbReference type="SAM" id="SignalP"/>
    </source>
</evidence>
<dbReference type="EC" id="2.7.13.3" evidence="2"/>
<dbReference type="InterPro" id="IPR013655">
    <property type="entry name" value="PAS_fold_3"/>
</dbReference>
<evidence type="ECO:0000256" key="3">
    <source>
        <dbReference type="ARBA" id="ARBA00022553"/>
    </source>
</evidence>
<keyword evidence="5" id="KW-0418">Kinase</keyword>
<evidence type="ECO:0000256" key="5">
    <source>
        <dbReference type="ARBA" id="ARBA00022777"/>
    </source>
</evidence>
<dbReference type="Gene3D" id="3.30.565.10">
    <property type="entry name" value="Histidine kinase-like ATPase, C-terminal domain"/>
    <property type="match status" value="1"/>
</dbReference>
<evidence type="ECO:0000256" key="7">
    <source>
        <dbReference type="SAM" id="Phobius"/>
    </source>
</evidence>
<dbReference type="Gene3D" id="3.40.50.2300">
    <property type="match status" value="2"/>
</dbReference>
<keyword evidence="6" id="KW-0902">Two-component regulatory system</keyword>
<name>A0A9D1ZJN4_9BACE</name>
<dbReference type="Pfam" id="PF02518">
    <property type="entry name" value="HATPase_c"/>
    <property type="match status" value="1"/>
</dbReference>
<dbReference type="SMART" id="SM00388">
    <property type="entry name" value="HisKA"/>
    <property type="match status" value="1"/>
</dbReference>
<dbReference type="AlphaFoldDB" id="A0A9D1ZJN4"/>
<dbReference type="SUPFAM" id="SSF55874">
    <property type="entry name" value="ATPase domain of HSP90 chaperone/DNA topoisomerase II/histidine kinase"/>
    <property type="match status" value="1"/>
</dbReference>
<dbReference type="Pfam" id="PF00512">
    <property type="entry name" value="HisKA"/>
    <property type="match status" value="1"/>
</dbReference>